<dbReference type="AlphaFoldDB" id="D7G6S4"/>
<keyword evidence="2" id="KW-0479">Metal-binding</keyword>
<sequence>MGTRRRSTAPRGRSNSSAQSQLNRRQSQWNVQAESKPTLARWAWISAGCLLILSVALRLANSNAKTAAVPVLKHDEAACADGCWWDIECAHSHYRPRVEGCHPTACGRFAKHGFLDKPSVRRLIAMAERGMAGCGADVRSGRSGVGGGPCIMDVNSGFVRASGGDIRNIYEGGEDDGLERQPLYSADDYQFYGETIERIRAKVQDLFGLGFLMFTAPTFITRIQGREGWQPESAHDEYWHVHVDKNNTPHYDYSGLLYLSEAGVDFEGGLFSFQETSESPPEMIIEPAPGLLLAFTAGMENPHRAHKVTAGTRFVLSFWFTCDQRKEFSSFLDGKMHRRFDGGPRQES</sequence>
<evidence type="ECO:0000313" key="9">
    <source>
        <dbReference type="Proteomes" id="UP000002630"/>
    </source>
</evidence>
<protein>
    <recommendedName>
        <fullName evidence="7">Fe2OG dioxygenase domain-containing protein</fullName>
    </recommendedName>
</protein>
<dbReference type="STRING" id="2880.D7G6S4"/>
<keyword evidence="5" id="KW-0408">Iron</keyword>
<comment type="cofactor">
    <cofactor evidence="1">
        <name>L-ascorbate</name>
        <dbReference type="ChEBI" id="CHEBI:38290"/>
    </cofactor>
</comment>
<evidence type="ECO:0000256" key="5">
    <source>
        <dbReference type="ARBA" id="ARBA00023004"/>
    </source>
</evidence>
<dbReference type="PANTHER" id="PTHR14650:SF1">
    <property type="entry name" value="2-OXOGLUTARATE AND IRON-DEPENDENT OXYGENASE DOMAIN-CONTAINING PROTEIN 3"/>
    <property type="match status" value="1"/>
</dbReference>
<dbReference type="OrthoDB" id="427071at2759"/>
<keyword evidence="3" id="KW-0223">Dioxygenase</keyword>
<evidence type="ECO:0000256" key="4">
    <source>
        <dbReference type="ARBA" id="ARBA00023002"/>
    </source>
</evidence>
<dbReference type="GO" id="GO:0016705">
    <property type="term" value="F:oxidoreductase activity, acting on paired donors, with incorporation or reduction of molecular oxygen"/>
    <property type="evidence" value="ECO:0007669"/>
    <property type="project" value="InterPro"/>
</dbReference>
<keyword evidence="4" id="KW-0560">Oxidoreductase</keyword>
<name>D7G6S4_ECTSI</name>
<evidence type="ECO:0000256" key="1">
    <source>
        <dbReference type="ARBA" id="ARBA00001961"/>
    </source>
</evidence>
<dbReference type="PROSITE" id="PS51471">
    <property type="entry name" value="FE2OG_OXY"/>
    <property type="match status" value="1"/>
</dbReference>
<dbReference type="GO" id="GO:0031418">
    <property type="term" value="F:L-ascorbic acid binding"/>
    <property type="evidence" value="ECO:0007669"/>
    <property type="project" value="InterPro"/>
</dbReference>
<feature type="compositionally biased region" description="Polar residues" evidence="6">
    <location>
        <begin position="13"/>
        <end position="29"/>
    </location>
</feature>
<dbReference type="SMART" id="SM00702">
    <property type="entry name" value="P4Hc"/>
    <property type="match status" value="1"/>
</dbReference>
<evidence type="ECO:0000259" key="7">
    <source>
        <dbReference type="PROSITE" id="PS51471"/>
    </source>
</evidence>
<dbReference type="EMBL" id="FN649025">
    <property type="protein sequence ID" value="CBJ27618.1"/>
    <property type="molecule type" value="Genomic_DNA"/>
</dbReference>
<dbReference type="GO" id="GO:0016020">
    <property type="term" value="C:membrane"/>
    <property type="evidence" value="ECO:0007669"/>
    <property type="project" value="TreeGrafter"/>
</dbReference>
<keyword evidence="9" id="KW-1185">Reference proteome</keyword>
<evidence type="ECO:0000313" key="8">
    <source>
        <dbReference type="EMBL" id="CBJ27618.1"/>
    </source>
</evidence>
<gene>
    <name evidence="8" type="ORF">Esi_0079_0052</name>
</gene>
<dbReference type="InterPro" id="IPR005123">
    <property type="entry name" value="Oxoglu/Fe-dep_dioxygenase_dom"/>
</dbReference>
<feature type="domain" description="Fe2OG dioxygenase" evidence="7">
    <location>
        <begin position="213"/>
        <end position="322"/>
    </location>
</feature>
<dbReference type="Proteomes" id="UP000002630">
    <property type="component" value="Linkage Group LG27"/>
</dbReference>
<dbReference type="OMA" id="YESFHYT"/>
<dbReference type="InParanoid" id="D7G6S4"/>
<dbReference type="GO" id="GO:0005506">
    <property type="term" value="F:iron ion binding"/>
    <property type="evidence" value="ECO:0007669"/>
    <property type="project" value="InterPro"/>
</dbReference>
<accession>D7G6S4</accession>
<evidence type="ECO:0000256" key="3">
    <source>
        <dbReference type="ARBA" id="ARBA00022964"/>
    </source>
</evidence>
<dbReference type="EMBL" id="FN649752">
    <property type="protein sequence ID" value="CBJ27618.1"/>
    <property type="molecule type" value="Genomic_DNA"/>
</dbReference>
<dbReference type="eggNOG" id="ENOG502QR2P">
    <property type="taxonomic scope" value="Eukaryota"/>
</dbReference>
<reference evidence="8 9" key="1">
    <citation type="journal article" date="2010" name="Nature">
        <title>The Ectocarpus genome and the independent evolution of multicellularity in brown algae.</title>
        <authorList>
            <person name="Cock J.M."/>
            <person name="Sterck L."/>
            <person name="Rouze P."/>
            <person name="Scornet D."/>
            <person name="Allen A.E."/>
            <person name="Amoutzias G."/>
            <person name="Anthouard V."/>
            <person name="Artiguenave F."/>
            <person name="Aury J.M."/>
            <person name="Badger J.H."/>
            <person name="Beszteri B."/>
            <person name="Billiau K."/>
            <person name="Bonnet E."/>
            <person name="Bothwell J.H."/>
            <person name="Bowler C."/>
            <person name="Boyen C."/>
            <person name="Brownlee C."/>
            <person name="Carrano C.J."/>
            <person name="Charrier B."/>
            <person name="Cho G.Y."/>
            <person name="Coelho S.M."/>
            <person name="Collen J."/>
            <person name="Corre E."/>
            <person name="Da Silva C."/>
            <person name="Delage L."/>
            <person name="Delaroque N."/>
            <person name="Dittami S.M."/>
            <person name="Doulbeau S."/>
            <person name="Elias M."/>
            <person name="Farnham G."/>
            <person name="Gachon C.M."/>
            <person name="Gschloessl B."/>
            <person name="Heesch S."/>
            <person name="Jabbari K."/>
            <person name="Jubin C."/>
            <person name="Kawai H."/>
            <person name="Kimura K."/>
            <person name="Kloareg B."/>
            <person name="Kupper F.C."/>
            <person name="Lang D."/>
            <person name="Le Bail A."/>
            <person name="Leblanc C."/>
            <person name="Lerouge P."/>
            <person name="Lohr M."/>
            <person name="Lopez P.J."/>
            <person name="Martens C."/>
            <person name="Maumus F."/>
            <person name="Michel G."/>
            <person name="Miranda-Saavedra D."/>
            <person name="Morales J."/>
            <person name="Moreau H."/>
            <person name="Motomura T."/>
            <person name="Nagasato C."/>
            <person name="Napoli C.A."/>
            <person name="Nelson D.R."/>
            <person name="Nyvall-Collen P."/>
            <person name="Peters A.F."/>
            <person name="Pommier C."/>
            <person name="Potin P."/>
            <person name="Poulain J."/>
            <person name="Quesneville H."/>
            <person name="Read B."/>
            <person name="Rensing S.A."/>
            <person name="Ritter A."/>
            <person name="Rousvoal S."/>
            <person name="Samanta M."/>
            <person name="Samson G."/>
            <person name="Schroeder D.C."/>
            <person name="Segurens B."/>
            <person name="Strittmatter M."/>
            <person name="Tonon T."/>
            <person name="Tregear J.W."/>
            <person name="Valentin K."/>
            <person name="von Dassow P."/>
            <person name="Yamagishi T."/>
            <person name="Van de Peer Y."/>
            <person name="Wincker P."/>
        </authorList>
    </citation>
    <scope>NUCLEOTIDE SEQUENCE [LARGE SCALE GENOMIC DNA]</scope>
    <source>
        <strain evidence="9">Ec32 / CCAP1310/4</strain>
    </source>
</reference>
<proteinExistence type="predicted"/>
<dbReference type="Pfam" id="PF13640">
    <property type="entry name" value="2OG-FeII_Oxy_3"/>
    <property type="match status" value="1"/>
</dbReference>
<evidence type="ECO:0000256" key="2">
    <source>
        <dbReference type="ARBA" id="ARBA00022723"/>
    </source>
</evidence>
<dbReference type="GO" id="GO:0051213">
    <property type="term" value="F:dioxygenase activity"/>
    <property type="evidence" value="ECO:0007669"/>
    <property type="project" value="UniProtKB-KW"/>
</dbReference>
<feature type="region of interest" description="Disordered" evidence="6">
    <location>
        <begin position="1"/>
        <end position="29"/>
    </location>
</feature>
<dbReference type="InterPro" id="IPR039210">
    <property type="entry name" value="OGFOD3"/>
</dbReference>
<dbReference type="PANTHER" id="PTHR14650">
    <property type="entry name" value="PROLYL HYDROXYLASE-RELATED"/>
    <property type="match status" value="1"/>
</dbReference>
<dbReference type="Gene3D" id="2.60.120.620">
    <property type="entry name" value="q2cbj1_9rhob like domain"/>
    <property type="match status" value="1"/>
</dbReference>
<organism evidence="8 9">
    <name type="scientific">Ectocarpus siliculosus</name>
    <name type="common">Brown alga</name>
    <name type="synonym">Conferva siliculosa</name>
    <dbReference type="NCBI Taxonomy" id="2880"/>
    <lineage>
        <taxon>Eukaryota</taxon>
        <taxon>Sar</taxon>
        <taxon>Stramenopiles</taxon>
        <taxon>Ochrophyta</taxon>
        <taxon>PX clade</taxon>
        <taxon>Phaeophyceae</taxon>
        <taxon>Ectocarpales</taxon>
        <taxon>Ectocarpaceae</taxon>
        <taxon>Ectocarpus</taxon>
    </lineage>
</organism>
<evidence type="ECO:0000256" key="6">
    <source>
        <dbReference type="SAM" id="MobiDB-lite"/>
    </source>
</evidence>
<dbReference type="InterPro" id="IPR006620">
    <property type="entry name" value="Pro_4_hyd_alph"/>
</dbReference>
<dbReference type="InterPro" id="IPR044862">
    <property type="entry name" value="Pro_4_hyd_alph_FE2OG_OXY"/>
</dbReference>